<accession>A0ABR0XX85</accession>
<dbReference type="InterPro" id="IPR005162">
    <property type="entry name" value="Retrotrans_gag_dom"/>
</dbReference>
<comment type="caution">
    <text evidence="3">The sequence shown here is derived from an EMBL/GenBank/DDBJ whole genome shotgun (WGS) entry which is preliminary data.</text>
</comment>
<protein>
    <recommendedName>
        <fullName evidence="2">Retrotransposon gag domain-containing protein</fullName>
    </recommendedName>
</protein>
<dbReference type="Proteomes" id="UP001318860">
    <property type="component" value="Unassembled WGS sequence"/>
</dbReference>
<sequence length="179" mass="21006">MPRRLLQGRNDPSGNPTNQEHATTDAGESGANFARDFLNTLQDFLQQQTPTNNVRDEPRPEMRTNEVVEQFHRFAPPRFKGKEGPIAAEEWLLKLERIFDHMECTEEQKVRCAIFQLADDAGHWWASHARTMTEEQKQTLTWNEFKEIIMDRYFPQYIRDQKKTEFLNLKQGTLPKNGV</sequence>
<evidence type="ECO:0000313" key="4">
    <source>
        <dbReference type="Proteomes" id="UP001318860"/>
    </source>
</evidence>
<evidence type="ECO:0000256" key="1">
    <source>
        <dbReference type="SAM" id="MobiDB-lite"/>
    </source>
</evidence>
<evidence type="ECO:0000259" key="2">
    <source>
        <dbReference type="Pfam" id="PF03732"/>
    </source>
</evidence>
<proteinExistence type="predicted"/>
<gene>
    <name evidence="3" type="ORF">DH2020_000542</name>
</gene>
<feature type="region of interest" description="Disordered" evidence="1">
    <location>
        <begin position="1"/>
        <end position="30"/>
    </location>
</feature>
<feature type="compositionally biased region" description="Polar residues" evidence="1">
    <location>
        <begin position="10"/>
        <end position="21"/>
    </location>
</feature>
<evidence type="ECO:0000313" key="3">
    <source>
        <dbReference type="EMBL" id="KAK6163678.1"/>
    </source>
</evidence>
<dbReference type="Pfam" id="PF03732">
    <property type="entry name" value="Retrotrans_gag"/>
    <property type="match status" value="1"/>
</dbReference>
<name>A0ABR0XX85_REHGL</name>
<keyword evidence="4" id="KW-1185">Reference proteome</keyword>
<feature type="domain" description="Retrotransposon gag" evidence="2">
    <location>
        <begin position="113"/>
        <end position="173"/>
    </location>
</feature>
<organism evidence="3 4">
    <name type="scientific">Rehmannia glutinosa</name>
    <name type="common">Chinese foxglove</name>
    <dbReference type="NCBI Taxonomy" id="99300"/>
    <lineage>
        <taxon>Eukaryota</taxon>
        <taxon>Viridiplantae</taxon>
        <taxon>Streptophyta</taxon>
        <taxon>Embryophyta</taxon>
        <taxon>Tracheophyta</taxon>
        <taxon>Spermatophyta</taxon>
        <taxon>Magnoliopsida</taxon>
        <taxon>eudicotyledons</taxon>
        <taxon>Gunneridae</taxon>
        <taxon>Pentapetalae</taxon>
        <taxon>asterids</taxon>
        <taxon>lamiids</taxon>
        <taxon>Lamiales</taxon>
        <taxon>Orobanchaceae</taxon>
        <taxon>Rehmannieae</taxon>
        <taxon>Rehmannia</taxon>
    </lineage>
</organism>
<dbReference type="EMBL" id="JABTTQ020000001">
    <property type="protein sequence ID" value="KAK6163678.1"/>
    <property type="molecule type" value="Genomic_DNA"/>
</dbReference>
<reference evidence="3 4" key="1">
    <citation type="journal article" date="2021" name="Comput. Struct. Biotechnol. J.">
        <title>De novo genome assembly of the potent medicinal plant Rehmannia glutinosa using nanopore technology.</title>
        <authorList>
            <person name="Ma L."/>
            <person name="Dong C."/>
            <person name="Song C."/>
            <person name="Wang X."/>
            <person name="Zheng X."/>
            <person name="Niu Y."/>
            <person name="Chen S."/>
            <person name="Feng W."/>
        </authorList>
    </citation>
    <scope>NUCLEOTIDE SEQUENCE [LARGE SCALE GENOMIC DNA]</scope>
    <source>
        <strain evidence="3">DH-2019</strain>
    </source>
</reference>